<sequence length="735" mass="80732">MVGASGAADAQSSPGSVEVVQEQARQVFVREGVDGHEGDDQLASGVLDAGQETLEGVARQRGREPWSGGQGDVAGGVAEDLAFAAQRAKERPERGWTECRRAASVPSRTAVMWLLVISRRSVIPSAAQAFRTGAYSRDPFCCFTTGQDLATFFDCHRLAFAHFGGVPMSIVYDRTKTVVRRHVAPGEAVPLHPEAVAFAGHYDFDVDVLAAYRPQGKGRVERQVGIVRDHVLAGRAFSSIEEINAAFAAWVPLRRAKVHGTHGEVIGHRAVRDHTALRPLPTTPYLVTQRHLRHVGKDCLVAFDANLYSVPARKIRPRQLVEVRATKSQVTLHSTIADRDGQTMLAVHPRAVGRGARIVDETHWDGLAEEAAAAVGVSQAAGCRWFCHGGGMPPMDLAPQSGRYLSFHEREEISILKAQGIGVRETARRLGRDPSTVSRELRRNAATRGGRLDYRASVAQWKADLVARRPKTAKLAANDRLRDYVQARLSGQVSRPDGTVLGPESPRWKGRNKPHRGDRQWVMAWSPEQIANRLKVDFPDDESMRISHEAIYQALFVEGRGALKRELVACLRTGRALRVPRARSKRKAWAHVTPEVLISERPAEADDRAVPGHWEGDLLIGLERSAIGTLVDRTTRYTVLVHLPRQDGYGVVPRTKNGPPLAGYGAVTMKDALAATIGTLPEQLWRSLTWDRGKELSAHAQFTIETGVPVYFADPHSPWQRGVGVQVNVALARFP</sequence>
<dbReference type="GO" id="GO:0003676">
    <property type="term" value="F:nucleic acid binding"/>
    <property type="evidence" value="ECO:0007669"/>
    <property type="project" value="InterPro"/>
</dbReference>
<dbReference type="PANTHER" id="PTHR35004">
    <property type="entry name" value="TRANSPOSASE RV3428C-RELATED"/>
    <property type="match status" value="1"/>
</dbReference>
<dbReference type="InterPro" id="IPR054353">
    <property type="entry name" value="IstA-like_C"/>
</dbReference>
<gene>
    <name evidence="4" type="ORF">SAV31267_096480</name>
</gene>
<feature type="region of interest" description="Disordered" evidence="2">
    <location>
        <begin position="493"/>
        <end position="515"/>
    </location>
</feature>
<comment type="similarity">
    <text evidence="1">Belongs to the transposase IS21/IS408/IS1162 family.</text>
</comment>
<evidence type="ECO:0000256" key="2">
    <source>
        <dbReference type="SAM" id="MobiDB-lite"/>
    </source>
</evidence>
<comment type="caution">
    <text evidence="4">The sequence shown here is derived from an EMBL/GenBank/DDBJ whole genome shotgun (WGS) entry which is preliminary data.</text>
</comment>
<dbReference type="SUPFAM" id="SSF53098">
    <property type="entry name" value="Ribonuclease H-like"/>
    <property type="match status" value="2"/>
</dbReference>
<evidence type="ECO:0000313" key="5">
    <source>
        <dbReference type="Proteomes" id="UP000299211"/>
    </source>
</evidence>
<dbReference type="GO" id="GO:0015074">
    <property type="term" value="P:DNA integration"/>
    <property type="evidence" value="ECO:0007669"/>
    <property type="project" value="InterPro"/>
</dbReference>
<proteinExistence type="inferred from homology"/>
<dbReference type="Pfam" id="PF13936">
    <property type="entry name" value="HTH_38"/>
    <property type="match status" value="1"/>
</dbReference>
<feature type="domain" description="Integrase catalytic" evidence="3">
    <location>
        <begin position="61"/>
        <end position="289"/>
    </location>
</feature>
<dbReference type="PROSITE" id="PS50994">
    <property type="entry name" value="INTEGRASE"/>
    <property type="match status" value="2"/>
</dbReference>
<feature type="domain" description="Integrase catalytic" evidence="3">
    <location>
        <begin position="598"/>
        <end position="735"/>
    </location>
</feature>
<dbReference type="Gene3D" id="3.30.420.10">
    <property type="entry name" value="Ribonuclease H-like superfamily/Ribonuclease H"/>
    <property type="match status" value="1"/>
</dbReference>
<dbReference type="EMBL" id="BJHY01000002">
    <property type="protein sequence ID" value="GDY80163.1"/>
    <property type="molecule type" value="Genomic_DNA"/>
</dbReference>
<dbReference type="PANTHER" id="PTHR35004:SF6">
    <property type="entry name" value="TRANSPOSASE"/>
    <property type="match status" value="1"/>
</dbReference>
<dbReference type="InterPro" id="IPR025246">
    <property type="entry name" value="IS30-like_HTH"/>
</dbReference>
<evidence type="ECO:0000259" key="3">
    <source>
        <dbReference type="PROSITE" id="PS50994"/>
    </source>
</evidence>
<dbReference type="AlphaFoldDB" id="A0A4D4N6U3"/>
<reference evidence="4 5" key="1">
    <citation type="submission" date="2019-04" db="EMBL/GenBank/DDBJ databases">
        <title>Draft genome sequences of Streptomyces avermitilis ATCC 31267.</title>
        <authorList>
            <person name="Komaki H."/>
            <person name="Tamura T."/>
            <person name="Hosoyama A."/>
        </authorList>
    </citation>
    <scope>NUCLEOTIDE SEQUENCE [LARGE SCALE GENOMIC DNA]</scope>
    <source>
        <strain evidence="4 5">ATCC 31267</strain>
    </source>
</reference>
<dbReference type="NCBIfam" id="NF033563">
    <property type="entry name" value="transpos_IS30"/>
    <property type="match status" value="1"/>
</dbReference>
<dbReference type="InterPro" id="IPR001584">
    <property type="entry name" value="Integrase_cat-core"/>
</dbReference>
<dbReference type="Proteomes" id="UP000299211">
    <property type="component" value="Unassembled WGS sequence"/>
</dbReference>
<protein>
    <recommendedName>
        <fullName evidence="3">Integrase catalytic domain-containing protein</fullName>
    </recommendedName>
</protein>
<dbReference type="InterPro" id="IPR036397">
    <property type="entry name" value="RNaseH_sf"/>
</dbReference>
<dbReference type="InterPro" id="IPR012337">
    <property type="entry name" value="RNaseH-like_sf"/>
</dbReference>
<evidence type="ECO:0000313" key="4">
    <source>
        <dbReference type="EMBL" id="GDY80163.1"/>
    </source>
</evidence>
<name>A0A4D4N6U3_STRAX</name>
<dbReference type="Pfam" id="PF22483">
    <property type="entry name" value="Mu-transpos_C_2"/>
    <property type="match status" value="1"/>
</dbReference>
<evidence type="ECO:0000256" key="1">
    <source>
        <dbReference type="ARBA" id="ARBA00009277"/>
    </source>
</evidence>
<organism evidence="4 5">
    <name type="scientific">Streptomyces avermitilis</name>
    <dbReference type="NCBI Taxonomy" id="33903"/>
    <lineage>
        <taxon>Bacteria</taxon>
        <taxon>Bacillati</taxon>
        <taxon>Actinomycetota</taxon>
        <taxon>Actinomycetes</taxon>
        <taxon>Kitasatosporales</taxon>
        <taxon>Streptomycetaceae</taxon>
        <taxon>Streptomyces</taxon>
    </lineage>
</organism>
<accession>A0A4D4N6U3</accession>
<dbReference type="InterPro" id="IPR053392">
    <property type="entry name" value="Transposase_IS30-like"/>
</dbReference>